<keyword evidence="4" id="KW-1133">Transmembrane helix</keyword>
<dbReference type="Proteomes" id="UP001195483">
    <property type="component" value="Unassembled WGS sequence"/>
</dbReference>
<name>A0AAE0WEA8_9BIVA</name>
<dbReference type="InterPro" id="IPR006043">
    <property type="entry name" value="NCS2"/>
</dbReference>
<keyword evidence="5" id="KW-0472">Membrane</keyword>
<reference evidence="6" key="3">
    <citation type="submission" date="2023-05" db="EMBL/GenBank/DDBJ databases">
        <authorList>
            <person name="Smith C.H."/>
        </authorList>
    </citation>
    <scope>NUCLEOTIDE SEQUENCE</scope>
    <source>
        <strain evidence="6">CHS0354</strain>
        <tissue evidence="6">Mantle</tissue>
    </source>
</reference>
<comment type="caution">
    <text evidence="6">The sequence shown here is derived from an EMBL/GenBank/DDBJ whole genome shotgun (WGS) entry which is preliminary data.</text>
</comment>
<dbReference type="EMBL" id="JAEAOA010001024">
    <property type="protein sequence ID" value="KAK3610442.1"/>
    <property type="molecule type" value="Genomic_DNA"/>
</dbReference>
<evidence type="ECO:0000256" key="1">
    <source>
        <dbReference type="ARBA" id="ARBA00004141"/>
    </source>
</evidence>
<dbReference type="GO" id="GO:0016020">
    <property type="term" value="C:membrane"/>
    <property type="evidence" value="ECO:0007669"/>
    <property type="project" value="UniProtKB-SubCell"/>
</dbReference>
<gene>
    <name evidence="6" type="ORF">CHS0354_016619</name>
</gene>
<evidence type="ECO:0000256" key="5">
    <source>
        <dbReference type="ARBA" id="ARBA00023136"/>
    </source>
</evidence>
<keyword evidence="7" id="KW-1185">Reference proteome</keyword>
<evidence type="ECO:0000256" key="4">
    <source>
        <dbReference type="ARBA" id="ARBA00022989"/>
    </source>
</evidence>
<reference evidence="6" key="2">
    <citation type="journal article" date="2021" name="Genome Biol. Evol.">
        <title>Developing a high-quality reference genome for a parasitic bivalve with doubly uniparental inheritance (Bivalvia: Unionida).</title>
        <authorList>
            <person name="Smith C.H."/>
        </authorList>
    </citation>
    <scope>NUCLEOTIDE SEQUENCE</scope>
    <source>
        <strain evidence="6">CHS0354</strain>
        <tissue evidence="6">Mantle</tissue>
    </source>
</reference>
<dbReference type="AlphaFoldDB" id="A0AAE0WEA8"/>
<evidence type="ECO:0000313" key="7">
    <source>
        <dbReference type="Proteomes" id="UP001195483"/>
    </source>
</evidence>
<proteinExistence type="inferred from homology"/>
<evidence type="ECO:0000256" key="3">
    <source>
        <dbReference type="ARBA" id="ARBA00022692"/>
    </source>
</evidence>
<evidence type="ECO:0000256" key="2">
    <source>
        <dbReference type="ARBA" id="ARBA00008821"/>
    </source>
</evidence>
<dbReference type="Pfam" id="PF00860">
    <property type="entry name" value="Xan_ur_permease"/>
    <property type="match status" value="1"/>
</dbReference>
<protein>
    <submittedName>
        <fullName evidence="6">Uncharacterized protein</fullName>
    </submittedName>
</protein>
<comment type="subcellular location">
    <subcellularLocation>
        <location evidence="1">Membrane</location>
        <topology evidence="1">Multi-pass membrane protein</topology>
    </subcellularLocation>
</comment>
<organism evidence="6 7">
    <name type="scientific">Potamilus streckersoni</name>
    <dbReference type="NCBI Taxonomy" id="2493646"/>
    <lineage>
        <taxon>Eukaryota</taxon>
        <taxon>Metazoa</taxon>
        <taxon>Spiralia</taxon>
        <taxon>Lophotrochozoa</taxon>
        <taxon>Mollusca</taxon>
        <taxon>Bivalvia</taxon>
        <taxon>Autobranchia</taxon>
        <taxon>Heteroconchia</taxon>
        <taxon>Palaeoheterodonta</taxon>
        <taxon>Unionida</taxon>
        <taxon>Unionoidea</taxon>
        <taxon>Unionidae</taxon>
        <taxon>Ambleminae</taxon>
        <taxon>Lampsilini</taxon>
        <taxon>Potamilus</taxon>
    </lineage>
</organism>
<comment type="similarity">
    <text evidence="2">Belongs to the nucleobase:cation symporter-2 (NCS2) (TC 2.A.40) family.</text>
</comment>
<dbReference type="GO" id="GO:0022857">
    <property type="term" value="F:transmembrane transporter activity"/>
    <property type="evidence" value="ECO:0007669"/>
    <property type="project" value="InterPro"/>
</dbReference>
<dbReference type="PANTHER" id="PTHR11119">
    <property type="entry name" value="XANTHINE-URACIL / VITAMIN C PERMEASE FAMILY MEMBER"/>
    <property type="match status" value="1"/>
</dbReference>
<evidence type="ECO:0000313" key="6">
    <source>
        <dbReference type="EMBL" id="KAK3610442.1"/>
    </source>
</evidence>
<accession>A0AAE0WEA8</accession>
<keyword evidence="3" id="KW-0812">Transmembrane</keyword>
<sequence>MSQEKEPEIETVPNGHTMDEAIADITGGQQDEDMPLVYKISDSPPIHLTLFFGFQQALLSIAHQLAISLLVAEVVCASHDDEFKARLLSSTLFMTGLTTLLMVTVGARLPLFQGAAVEYLAPLLALGTVDPTFCTAKGKFENRTLRTCNLIQHVILDFSTYHIEISSATFPLDQLFVRYGPSYRCLYHESYYNVTSHGDSGEARELCRNVVKDKKKEGQTQQQRQMNEKQCRTGGLMSHLPENKWLFFPHYYSV</sequence>
<reference evidence="6" key="1">
    <citation type="journal article" date="2021" name="Genome Biol. Evol.">
        <title>A High-Quality Reference Genome for a Parasitic Bivalve with Doubly Uniparental Inheritance (Bivalvia: Unionida).</title>
        <authorList>
            <person name="Smith C.H."/>
        </authorList>
    </citation>
    <scope>NUCLEOTIDE SEQUENCE</scope>
    <source>
        <strain evidence="6">CHS0354</strain>
    </source>
</reference>